<dbReference type="AlphaFoldDB" id="A0A9X7GFT5"/>
<name>A0A9X7GFT5_BACTU</name>
<sequence length="103" mass="11907">MDQKYKLFNKATNALIMENNEETIREKVEEMLEDKVGLIIMLEQTTEEDNVNPLLIYLHSDNYDHLSDEELEGLANNSIDLEGTMLEQHEGICQYLDIYVVAA</sequence>
<proteinExistence type="predicted"/>
<dbReference type="Proteomes" id="UP000223366">
    <property type="component" value="Unassembled WGS sequence"/>
</dbReference>
<protein>
    <submittedName>
        <fullName evidence="1">Uncharacterized protein</fullName>
    </submittedName>
</protein>
<gene>
    <name evidence="1" type="ORF">COK99_01485</name>
</gene>
<comment type="caution">
    <text evidence="1">The sequence shown here is derived from an EMBL/GenBank/DDBJ whole genome shotgun (WGS) entry which is preliminary data.</text>
</comment>
<organism evidence="1 2">
    <name type="scientific">Bacillus thuringiensis</name>
    <dbReference type="NCBI Taxonomy" id="1428"/>
    <lineage>
        <taxon>Bacteria</taxon>
        <taxon>Bacillati</taxon>
        <taxon>Bacillota</taxon>
        <taxon>Bacilli</taxon>
        <taxon>Bacillales</taxon>
        <taxon>Bacillaceae</taxon>
        <taxon>Bacillus</taxon>
        <taxon>Bacillus cereus group</taxon>
    </lineage>
</organism>
<evidence type="ECO:0000313" key="1">
    <source>
        <dbReference type="EMBL" id="PFV35720.1"/>
    </source>
</evidence>
<dbReference type="EMBL" id="NVDU01000003">
    <property type="protein sequence ID" value="PFV35720.1"/>
    <property type="molecule type" value="Genomic_DNA"/>
</dbReference>
<evidence type="ECO:0000313" key="2">
    <source>
        <dbReference type="Proteomes" id="UP000223366"/>
    </source>
</evidence>
<reference evidence="1 2" key="1">
    <citation type="submission" date="2017-09" db="EMBL/GenBank/DDBJ databases">
        <title>Large-scale bioinformatics analysis of Bacillus genomes uncovers conserved roles of natural products in bacterial physiology.</title>
        <authorList>
            <consortium name="Agbiome Team Llc"/>
            <person name="Bleich R.M."/>
            <person name="Grubbs K.J."/>
            <person name="Santa Maria K.C."/>
            <person name="Allen S.E."/>
            <person name="Farag S."/>
            <person name="Shank E.A."/>
            <person name="Bowers A."/>
        </authorList>
    </citation>
    <scope>NUCLEOTIDE SEQUENCE [LARGE SCALE GENOMIC DNA]</scope>
    <source>
        <strain evidence="1 2">AFS060060</strain>
    </source>
</reference>
<accession>A0A9X7GFT5</accession>
<dbReference type="RefSeq" id="WP_098205320.1">
    <property type="nucleotide sequence ID" value="NZ_NTYX01000011.1"/>
</dbReference>